<dbReference type="PRINTS" id="PR00449">
    <property type="entry name" value="RASTRNSFRMNG"/>
</dbReference>
<keyword evidence="3" id="KW-0378">Hydrolase</keyword>
<evidence type="ECO:0000256" key="4">
    <source>
        <dbReference type="ARBA" id="ARBA00023134"/>
    </source>
</evidence>
<keyword evidence="4" id="KW-0342">GTP-binding</keyword>
<evidence type="ECO:0000313" key="5">
    <source>
        <dbReference type="EMBL" id="QNE74459.1"/>
    </source>
</evidence>
<dbReference type="InterPro" id="IPR027417">
    <property type="entry name" value="P-loop_NTPase"/>
</dbReference>
<proteinExistence type="inferred from homology"/>
<reference evidence="6" key="1">
    <citation type="submission" date="2019-10" db="EMBL/GenBank/DDBJ databases">
        <title>Antimicrobial potential of Antarctic Bacteria.</title>
        <authorList>
            <person name="Benaud N."/>
            <person name="Edwards R.J."/>
            <person name="Ferrari B.C."/>
        </authorList>
    </citation>
    <scope>NUCLEOTIDE SEQUENCE [LARGE SCALE GENOMIC DNA]</scope>
    <source>
        <strain evidence="6">NBSH44</strain>
    </source>
</reference>
<dbReference type="Pfam" id="PF03029">
    <property type="entry name" value="ATP_bind_1"/>
    <property type="match status" value="1"/>
</dbReference>
<sequence>MASSVYDGIYVRESVENTAKILVVGPFGVGKTTLIGAVSEITPLRTEEVMTQAGAAVDSLAGIHGKTTTTVALDFGRLTLGDDVALYLFGTPGQARFTHIWNELAKGAYGVLILADCRRLDASFEAMSLVEQRGLPYVVVLNVFSDSPEIPEEELREALDLEPETPLVMCDARNRASVVSALITLVKHLSTRLQESV</sequence>
<name>A0A7G7BGJ4_9ACTN</name>
<dbReference type="InterPro" id="IPR004130">
    <property type="entry name" value="Gpn"/>
</dbReference>
<dbReference type="PANTHER" id="PTHR42708:SF1">
    <property type="entry name" value="GLIDING MOTILITY PROTEIN MGLA"/>
    <property type="match status" value="1"/>
</dbReference>
<protein>
    <submittedName>
        <fullName evidence="5">ATP/GTP-binding protein</fullName>
    </submittedName>
</protein>
<comment type="similarity">
    <text evidence="1">Belongs to the GPN-loop GTPase family.</text>
</comment>
<keyword evidence="6" id="KW-1185">Reference proteome</keyword>
<dbReference type="PANTHER" id="PTHR42708">
    <property type="entry name" value="ATP/GTP-BINDING PROTEIN-RELATED"/>
    <property type="match status" value="1"/>
</dbReference>
<dbReference type="AlphaFoldDB" id="A0A7G7BGJ4"/>
<evidence type="ECO:0000313" key="6">
    <source>
        <dbReference type="Proteomes" id="UP000515307"/>
    </source>
</evidence>
<dbReference type="KEGG" id="sfiy:F0344_07410"/>
<dbReference type="RefSeq" id="WP_185298016.1">
    <property type="nucleotide sequence ID" value="NZ_CP045702.1"/>
</dbReference>
<dbReference type="GO" id="GO:0005525">
    <property type="term" value="F:GTP binding"/>
    <property type="evidence" value="ECO:0007669"/>
    <property type="project" value="UniProtKB-KW"/>
</dbReference>
<gene>
    <name evidence="5" type="ORF">F0344_07410</name>
</gene>
<dbReference type="Gene3D" id="3.40.50.300">
    <property type="entry name" value="P-loop containing nucleotide triphosphate hydrolases"/>
    <property type="match status" value="1"/>
</dbReference>
<keyword evidence="2" id="KW-0547">Nucleotide-binding</keyword>
<evidence type="ECO:0000256" key="3">
    <source>
        <dbReference type="ARBA" id="ARBA00022801"/>
    </source>
</evidence>
<dbReference type="InterPro" id="IPR052705">
    <property type="entry name" value="Gliding_Motility_GTPase"/>
</dbReference>
<dbReference type="GO" id="GO:0016787">
    <property type="term" value="F:hydrolase activity"/>
    <property type="evidence" value="ECO:0007669"/>
    <property type="project" value="UniProtKB-KW"/>
</dbReference>
<dbReference type="CDD" id="cd00882">
    <property type="entry name" value="Ras_like_GTPase"/>
    <property type="match status" value="1"/>
</dbReference>
<dbReference type="SUPFAM" id="SSF52540">
    <property type="entry name" value="P-loop containing nucleoside triphosphate hydrolases"/>
    <property type="match status" value="1"/>
</dbReference>
<evidence type="ECO:0000256" key="1">
    <source>
        <dbReference type="ARBA" id="ARBA00005290"/>
    </source>
</evidence>
<organism evidence="5 6">
    <name type="scientific">Streptomyces finlayi</name>
    <dbReference type="NCBI Taxonomy" id="67296"/>
    <lineage>
        <taxon>Bacteria</taxon>
        <taxon>Bacillati</taxon>
        <taxon>Actinomycetota</taxon>
        <taxon>Actinomycetes</taxon>
        <taxon>Kitasatosporales</taxon>
        <taxon>Streptomycetaceae</taxon>
        <taxon>Streptomyces</taxon>
    </lineage>
</organism>
<accession>A0A7G7BGJ4</accession>
<dbReference type="EMBL" id="CP045702">
    <property type="protein sequence ID" value="QNE74459.1"/>
    <property type="molecule type" value="Genomic_DNA"/>
</dbReference>
<dbReference type="Proteomes" id="UP000515307">
    <property type="component" value="Chromosome"/>
</dbReference>
<evidence type="ECO:0000256" key="2">
    <source>
        <dbReference type="ARBA" id="ARBA00022741"/>
    </source>
</evidence>